<accession>A0A4Y2HA94</accession>
<sequence>SPSATAIPTAGSADMPISYLTPIPFLTEIPFYYPPLPEIPIVSKTICLSIGYFLPDSEALAIPKCRTFIYAMDPTKRKRVLLTVKHKFQIVSRIEAGEKLSSDIEVGNSFIAELQELIVKGKLTADQIHNCDETGIYWRALPTKTLAAEYEAVAPGRKMMKDRVTILGCANTSGSHRAKLTLVGKSKKPRCFKGINKTALPVHYMHQEST</sequence>
<protein>
    <submittedName>
        <fullName evidence="2">Tigger transposable element-derived protein 2</fullName>
    </submittedName>
</protein>
<dbReference type="Proteomes" id="UP000499080">
    <property type="component" value="Unassembled WGS sequence"/>
</dbReference>
<dbReference type="EMBL" id="BGPR01180851">
    <property type="protein sequence ID" value="GBM62135.1"/>
    <property type="molecule type" value="Genomic_DNA"/>
</dbReference>
<evidence type="ECO:0000313" key="3">
    <source>
        <dbReference type="Proteomes" id="UP000499080"/>
    </source>
</evidence>
<dbReference type="OrthoDB" id="6436938at2759"/>
<feature type="non-terminal residue" evidence="2">
    <location>
        <position position="1"/>
    </location>
</feature>
<evidence type="ECO:0000313" key="2">
    <source>
        <dbReference type="EMBL" id="GBM62135.1"/>
    </source>
</evidence>
<dbReference type="Pfam" id="PF03184">
    <property type="entry name" value="DDE_1"/>
    <property type="match status" value="1"/>
</dbReference>
<dbReference type="InterPro" id="IPR050863">
    <property type="entry name" value="CenT-Element_Derived"/>
</dbReference>
<name>A0A4Y2HA94_ARAVE</name>
<organism evidence="2 3">
    <name type="scientific">Araneus ventricosus</name>
    <name type="common">Orbweaver spider</name>
    <name type="synonym">Epeira ventricosa</name>
    <dbReference type="NCBI Taxonomy" id="182803"/>
    <lineage>
        <taxon>Eukaryota</taxon>
        <taxon>Metazoa</taxon>
        <taxon>Ecdysozoa</taxon>
        <taxon>Arthropoda</taxon>
        <taxon>Chelicerata</taxon>
        <taxon>Arachnida</taxon>
        <taxon>Araneae</taxon>
        <taxon>Araneomorphae</taxon>
        <taxon>Entelegynae</taxon>
        <taxon>Araneoidea</taxon>
        <taxon>Araneidae</taxon>
        <taxon>Araneus</taxon>
    </lineage>
</organism>
<evidence type="ECO:0000259" key="1">
    <source>
        <dbReference type="Pfam" id="PF03184"/>
    </source>
</evidence>
<comment type="caution">
    <text evidence="2">The sequence shown here is derived from an EMBL/GenBank/DDBJ whole genome shotgun (WGS) entry which is preliminary data.</text>
</comment>
<keyword evidence="3" id="KW-1185">Reference proteome</keyword>
<feature type="domain" description="DDE-1" evidence="1">
    <location>
        <begin position="161"/>
        <end position="207"/>
    </location>
</feature>
<reference evidence="2 3" key="1">
    <citation type="journal article" date="2019" name="Sci. Rep.">
        <title>Orb-weaving spider Araneus ventricosus genome elucidates the spidroin gene catalogue.</title>
        <authorList>
            <person name="Kono N."/>
            <person name="Nakamura H."/>
            <person name="Ohtoshi R."/>
            <person name="Moran D.A.P."/>
            <person name="Shinohara A."/>
            <person name="Yoshida Y."/>
            <person name="Fujiwara M."/>
            <person name="Mori M."/>
            <person name="Tomita M."/>
            <person name="Arakawa K."/>
        </authorList>
    </citation>
    <scope>NUCLEOTIDE SEQUENCE [LARGE SCALE GENOMIC DNA]</scope>
</reference>
<dbReference type="GO" id="GO:0005634">
    <property type="term" value="C:nucleus"/>
    <property type="evidence" value="ECO:0007669"/>
    <property type="project" value="TreeGrafter"/>
</dbReference>
<gene>
    <name evidence="2" type="primary">Tigd2_4</name>
    <name evidence="2" type="ORF">AVEN_31765_1</name>
</gene>
<dbReference type="PANTHER" id="PTHR19303:SF16">
    <property type="entry name" value="JERKY PROTEIN HOMOLOG-LIKE"/>
    <property type="match status" value="1"/>
</dbReference>
<dbReference type="AlphaFoldDB" id="A0A4Y2HA94"/>
<dbReference type="GO" id="GO:0003677">
    <property type="term" value="F:DNA binding"/>
    <property type="evidence" value="ECO:0007669"/>
    <property type="project" value="TreeGrafter"/>
</dbReference>
<proteinExistence type="predicted"/>
<dbReference type="InterPro" id="IPR004875">
    <property type="entry name" value="DDE_SF_endonuclease_dom"/>
</dbReference>
<dbReference type="PANTHER" id="PTHR19303">
    <property type="entry name" value="TRANSPOSON"/>
    <property type="match status" value="1"/>
</dbReference>